<gene>
    <name evidence="1" type="ORF">TZ92_01182</name>
</gene>
<evidence type="ECO:0000313" key="2">
    <source>
        <dbReference type="Proteomes" id="UP000033716"/>
    </source>
</evidence>
<dbReference type="RefSeq" id="WP_033629681.1">
    <property type="nucleotide sequence ID" value="NZ_JYGO01000002.1"/>
</dbReference>
<dbReference type="EMBL" id="JYGR01000005">
    <property type="protein sequence ID" value="KJQ70654.1"/>
    <property type="molecule type" value="Genomic_DNA"/>
</dbReference>
<evidence type="ECO:0000313" key="1">
    <source>
        <dbReference type="EMBL" id="KJQ70654.1"/>
    </source>
</evidence>
<organism evidence="1 2">
    <name type="scientific">Streptococcus oralis subsp. oralis</name>
    <dbReference type="NCBI Taxonomy" id="1891914"/>
    <lineage>
        <taxon>Bacteria</taxon>
        <taxon>Bacillati</taxon>
        <taxon>Bacillota</taxon>
        <taxon>Bacilli</taxon>
        <taxon>Lactobacillales</taxon>
        <taxon>Streptococcaceae</taxon>
        <taxon>Streptococcus</taxon>
    </lineage>
</organism>
<accession>A0A0F2DKA7</accession>
<proteinExistence type="predicted"/>
<dbReference type="AlphaFoldDB" id="A0A0F2DKA7"/>
<dbReference type="PATRIC" id="fig|28037.214.peg.1185"/>
<reference evidence="1 2" key="1">
    <citation type="submission" date="2015-02" db="EMBL/GenBank/DDBJ databases">
        <title>Evolution of amylase-binding proteins of oral streptococcal species.</title>
        <authorList>
            <person name="Haase E.M."/>
        </authorList>
    </citation>
    <scope>NUCLEOTIDE SEQUENCE [LARGE SCALE GENOMIC DNA]</scope>
    <source>
        <strain evidence="1 2">SK141</strain>
    </source>
</reference>
<dbReference type="Proteomes" id="UP000033716">
    <property type="component" value="Unassembled WGS sequence"/>
</dbReference>
<comment type="caution">
    <text evidence="1">The sequence shown here is derived from an EMBL/GenBank/DDBJ whole genome shotgun (WGS) entry which is preliminary data.</text>
</comment>
<protein>
    <submittedName>
        <fullName evidence="1">Uncharacterized protein</fullName>
    </submittedName>
</protein>
<sequence>MEIKKESNDYIIKLNNYEVLVFFEWLVKFVENNEIIDEAEQKILYDLDCLLESTLEEPFMENYKDLIHIAKKSIINNKQTVD</sequence>
<name>A0A0F2DKA7_STROR</name>